<dbReference type="RefSeq" id="WP_302721909.1">
    <property type="nucleotide sequence ID" value="NZ_JAULRU010000418.1"/>
</dbReference>
<dbReference type="EMBL" id="JAXAFO010000011">
    <property type="protein sequence ID" value="MDX6849323.1"/>
    <property type="molecule type" value="Genomic_DNA"/>
</dbReference>
<comment type="caution">
    <text evidence="2">The sequence shown here is derived from an EMBL/GenBank/DDBJ whole genome shotgun (WGS) entry which is preliminary data.</text>
</comment>
<keyword evidence="1" id="KW-1133">Transmembrane helix</keyword>
<feature type="transmembrane region" description="Helical" evidence="1">
    <location>
        <begin position="38"/>
        <end position="58"/>
    </location>
</feature>
<evidence type="ECO:0000313" key="2">
    <source>
        <dbReference type="EMBL" id="MDX6849323.1"/>
    </source>
</evidence>
<accession>A0ABU4S0F7</accession>
<keyword evidence="1" id="KW-0812">Transmembrane</keyword>
<sequence>MLYSALALAAAGLCLIVAYMSAKLLFKNSWILGWLRGMFGLALLALAVIFAFVALDIFSYRQIVKEQVIATISFEKIAEQEFKAVLADNAGNEQEYRLRGDQWQLDARIIKWKGPVTKLGVQPGYRLDRISGRYFSLEKERQSERSIYSFNESKFGVDVWQWLRQIKETLPIIDAIYGSATYLPMADGALFEVSLSGTGLVTRPLNDFARDAVGLWE</sequence>
<evidence type="ECO:0000313" key="3">
    <source>
        <dbReference type="Proteomes" id="UP001273505"/>
    </source>
</evidence>
<keyword evidence="1" id="KW-0472">Membrane</keyword>
<keyword evidence="3" id="KW-1185">Reference proteome</keyword>
<reference evidence="2 3" key="1">
    <citation type="submission" date="2023-11" db="EMBL/GenBank/DDBJ databases">
        <title>Gilvimarinus fulvus sp. nov., isolated from the surface of Kelp.</title>
        <authorList>
            <person name="Sun Y.Y."/>
            <person name="Gong Y."/>
            <person name="Du Z.J."/>
        </authorList>
    </citation>
    <scope>NUCLEOTIDE SEQUENCE [LARGE SCALE GENOMIC DNA]</scope>
    <source>
        <strain evidence="2 3">SDUM040013</strain>
    </source>
</reference>
<organism evidence="2 3">
    <name type="scientific">Gilvimarinus gilvus</name>
    <dbReference type="NCBI Taxonomy" id="3058038"/>
    <lineage>
        <taxon>Bacteria</taxon>
        <taxon>Pseudomonadati</taxon>
        <taxon>Pseudomonadota</taxon>
        <taxon>Gammaproteobacteria</taxon>
        <taxon>Cellvibrionales</taxon>
        <taxon>Cellvibrionaceae</taxon>
        <taxon>Gilvimarinus</taxon>
    </lineage>
</organism>
<protein>
    <submittedName>
        <fullName evidence="2">Cation/multidrug efflux pump</fullName>
    </submittedName>
</protein>
<proteinExistence type="predicted"/>
<name>A0ABU4S0F7_9GAMM</name>
<gene>
    <name evidence="2" type="ORF">SCD92_08120</name>
</gene>
<evidence type="ECO:0000256" key="1">
    <source>
        <dbReference type="SAM" id="Phobius"/>
    </source>
</evidence>
<dbReference type="Proteomes" id="UP001273505">
    <property type="component" value="Unassembled WGS sequence"/>
</dbReference>